<dbReference type="EMBL" id="JARWAL010000003">
    <property type="protein sequence ID" value="MDR5892011.1"/>
    <property type="molecule type" value="Genomic_DNA"/>
</dbReference>
<keyword evidence="1" id="KW-0812">Transmembrane</keyword>
<comment type="caution">
    <text evidence="2">The sequence shown here is derived from an EMBL/GenBank/DDBJ whole genome shotgun (WGS) entry which is preliminary data.</text>
</comment>
<dbReference type="Proteomes" id="UP001252270">
    <property type="component" value="Unassembled WGS sequence"/>
</dbReference>
<keyword evidence="1" id="KW-0472">Membrane</keyword>
<proteinExistence type="predicted"/>
<keyword evidence="1" id="KW-1133">Transmembrane helix</keyword>
<dbReference type="RefSeq" id="WP_309635907.1">
    <property type="nucleotide sequence ID" value="NZ_JARWAL010000003.1"/>
</dbReference>
<gene>
    <name evidence="2" type="ORF">QC820_04220</name>
</gene>
<protein>
    <submittedName>
        <fullName evidence="2">DUF1499 domain-containing protein</fullName>
    </submittedName>
</protein>
<reference evidence="2 3" key="1">
    <citation type="submission" date="2023-04" db="EMBL/GenBank/DDBJ databases">
        <title>A long-awaited taxogenomic arrangement of the family Halomonadaceae.</title>
        <authorList>
            <person name="De La Haba R."/>
            <person name="Chuvochina M."/>
            <person name="Wittouck S."/>
            <person name="Arahal D.R."/>
            <person name="Sanchez-Porro C."/>
            <person name="Hugenholtz P."/>
            <person name="Ventosa A."/>
        </authorList>
    </citation>
    <scope>NUCLEOTIDE SEQUENCE [LARGE SCALE GENOMIC DNA]</scope>
    <source>
        <strain evidence="2 3">DSM 17332</strain>
    </source>
</reference>
<organism evidence="2 3">
    <name type="scientific">Halomonas mongoliensis</name>
    <dbReference type="NCBI Taxonomy" id="321265"/>
    <lineage>
        <taxon>Bacteria</taxon>
        <taxon>Pseudomonadati</taxon>
        <taxon>Pseudomonadota</taxon>
        <taxon>Gammaproteobacteria</taxon>
        <taxon>Oceanospirillales</taxon>
        <taxon>Halomonadaceae</taxon>
        <taxon>Halomonas</taxon>
    </lineage>
</organism>
<dbReference type="Pfam" id="PF07386">
    <property type="entry name" value="DUF1499"/>
    <property type="match status" value="1"/>
</dbReference>
<feature type="transmembrane region" description="Helical" evidence="1">
    <location>
        <begin position="58"/>
        <end position="78"/>
    </location>
</feature>
<evidence type="ECO:0000313" key="3">
    <source>
        <dbReference type="Proteomes" id="UP001252270"/>
    </source>
</evidence>
<sequence>MPAFRPRHRRRGGPWPPLLARLALGLLVAAALMMGGAGPAHRFELLSPGTAFDLLRLGAYLALGAAVLGLVTLVAASLCRRWRPALTGGLVLLVVAAMMAVPWQLMQRAQSVPPIHDITTDLDAPPAFEALAEAREAAPNAVGYPGEFADPQREAYPEIRPLLIDLPLASVLGAAEAAALDQGWEIASLTETGLEATATTFWFGFRDDVAVRLTETPAGVRVDVRSASRMGRSDLGTNAARIRAYLDALQQRTAP</sequence>
<evidence type="ECO:0000313" key="2">
    <source>
        <dbReference type="EMBL" id="MDR5892011.1"/>
    </source>
</evidence>
<dbReference type="InterPro" id="IPR010865">
    <property type="entry name" value="DUF1499"/>
</dbReference>
<accession>A0ABU1GK95</accession>
<keyword evidence="3" id="KW-1185">Reference proteome</keyword>
<evidence type="ECO:0000256" key="1">
    <source>
        <dbReference type="SAM" id="Phobius"/>
    </source>
</evidence>
<name>A0ABU1GK95_9GAMM</name>
<feature type="transmembrane region" description="Helical" evidence="1">
    <location>
        <begin position="85"/>
        <end position="105"/>
    </location>
</feature>